<feature type="region of interest" description="Disordered" evidence="4">
    <location>
        <begin position="279"/>
        <end position="312"/>
    </location>
</feature>
<evidence type="ECO:0000256" key="4">
    <source>
        <dbReference type="SAM" id="MobiDB-lite"/>
    </source>
</evidence>
<keyword evidence="2" id="KW-0819">tRNA processing</keyword>
<name>A0A6A4GD14_9AGAR</name>
<dbReference type="EMBL" id="ML770474">
    <property type="protein sequence ID" value="KAE9383432.1"/>
    <property type="molecule type" value="Genomic_DNA"/>
</dbReference>
<dbReference type="Pfam" id="PF06978">
    <property type="entry name" value="POP1_N"/>
    <property type="match status" value="2"/>
</dbReference>
<dbReference type="AlphaFoldDB" id="A0A6A4GD14"/>
<evidence type="ECO:0000259" key="5">
    <source>
        <dbReference type="Pfam" id="PF06978"/>
    </source>
</evidence>
<dbReference type="GO" id="GO:0001682">
    <property type="term" value="P:tRNA 5'-leader removal"/>
    <property type="evidence" value="ECO:0007669"/>
    <property type="project" value="InterPro"/>
</dbReference>
<evidence type="ECO:0000256" key="1">
    <source>
        <dbReference type="ARBA" id="ARBA00004123"/>
    </source>
</evidence>
<dbReference type="Pfam" id="PF08170">
    <property type="entry name" value="POPLD"/>
    <property type="match status" value="1"/>
</dbReference>
<dbReference type="Pfam" id="PF22770">
    <property type="entry name" value="POP1_C"/>
    <property type="match status" value="1"/>
</dbReference>
<evidence type="ECO:0000259" key="7">
    <source>
        <dbReference type="Pfam" id="PF22770"/>
    </source>
</evidence>
<accession>A0A6A4GD14</accession>
<keyword evidence="3" id="KW-0539">Nucleus</keyword>
<feature type="compositionally biased region" description="Basic and acidic residues" evidence="4">
    <location>
        <begin position="296"/>
        <end position="312"/>
    </location>
</feature>
<dbReference type="InterPro" id="IPR012590">
    <property type="entry name" value="POPLD_dom"/>
</dbReference>
<protein>
    <submittedName>
        <fullName evidence="8">POP1-domain-containing protein</fullName>
    </submittedName>
</protein>
<sequence length="811" mass="90200">MLQRPACIHQEVAPLENAQATNFKERKKQKLAGARTIAVQSPDTTTNAAAGPSRLGPIINDKLKQLPGAIDVEKFAEARSFEIDAMQTAMKTASSASTTRAWQVLPRHLRRRAASHNPRRVPLRLRDKARSEMDPMRRKALGRSMPKLGKKRQLPRSVMFMKRQRDKKWLETHIWHAKRMKMENMWGKGIPTLHRASVHGSILHDASYQSVMELQGPEAALRAALDLCCDTQDVSAGTQRYTSGARIFKTHIYEPNAYPFGLICPITVMWKANPSSKPSVAANAASKAKSKKGKGKEKQVQPEPPSNKDKDIRTIWIRSHPAAVDEVFSALSDSISQVMNTYGEKGIIVDIELENITGAVGIFEIMGPKSNQVLRGALSPVMSKAGDEFQRFWASLGNIQSSGSVPPGMIIGFTVNDPRLRFPPKNAKPQLPTGTPFRLQPQCFQPLLSLHLKQPRFQPKDLNERRSKNLVPGTPLQPLRQDDRVPVMLIQTSVQAPGFNDTSSIHGWTLIFPAGWSMAFFQQLTFTGTRVAGQRECKTQTFEAGAAHFPGIILLLGPEKEEGKWRRTPPAKRVNYGKLGTRSPWVPDWEVVLGLRKARELAGGDEEGNLSENKTSSSSSRNQLWWISILINPGSSSKIPNLISDLSKMHNPERELLATLNRFRTERGLSLLGSDSNMKPDDLLQSALVSVRISICSKGAPGDLGIIYAIPDEELQEWRKGLGLNLGDHLPRTPGYRSSPESIMGYITTGGFSLSRGEGWAIGAVALTRLIELRRQADRSSSYAKLKEMLFVKVRDRKGQQCRLAQVWVMQ</sequence>
<dbReference type="GO" id="GO:0005655">
    <property type="term" value="C:nucleolar ribonuclease P complex"/>
    <property type="evidence" value="ECO:0007669"/>
    <property type="project" value="InterPro"/>
</dbReference>
<dbReference type="PANTHER" id="PTHR22731">
    <property type="entry name" value="RIBONUCLEASES P/MRP PROTEIN SUBUNIT POP1"/>
    <property type="match status" value="1"/>
</dbReference>
<keyword evidence="9" id="KW-1185">Reference proteome</keyword>
<dbReference type="PANTHER" id="PTHR22731:SF3">
    <property type="entry name" value="RIBONUCLEASES P_MRP PROTEIN SUBUNIT POP1"/>
    <property type="match status" value="1"/>
</dbReference>
<evidence type="ECO:0000313" key="8">
    <source>
        <dbReference type="EMBL" id="KAE9383432.1"/>
    </source>
</evidence>
<proteinExistence type="predicted"/>
<dbReference type="Proteomes" id="UP000799118">
    <property type="component" value="Unassembled WGS sequence"/>
</dbReference>
<feature type="domain" description="Pop1 N-terminal" evidence="5">
    <location>
        <begin position="154"/>
        <end position="216"/>
    </location>
</feature>
<evidence type="ECO:0000256" key="2">
    <source>
        <dbReference type="ARBA" id="ARBA00022694"/>
    </source>
</evidence>
<reference evidence="8" key="1">
    <citation type="journal article" date="2019" name="Environ. Microbiol.">
        <title>Fungal ecological strategies reflected in gene transcription - a case study of two litter decomposers.</title>
        <authorList>
            <person name="Barbi F."/>
            <person name="Kohler A."/>
            <person name="Barry K."/>
            <person name="Baskaran P."/>
            <person name="Daum C."/>
            <person name="Fauchery L."/>
            <person name="Ihrmark K."/>
            <person name="Kuo A."/>
            <person name="LaButti K."/>
            <person name="Lipzen A."/>
            <person name="Morin E."/>
            <person name="Grigoriev I.V."/>
            <person name="Henrissat B."/>
            <person name="Lindahl B."/>
            <person name="Martin F."/>
        </authorList>
    </citation>
    <scope>NUCLEOTIDE SEQUENCE</scope>
    <source>
        <strain evidence="8">JB14</strain>
    </source>
</reference>
<organism evidence="8 9">
    <name type="scientific">Gymnopus androsaceus JB14</name>
    <dbReference type="NCBI Taxonomy" id="1447944"/>
    <lineage>
        <taxon>Eukaryota</taxon>
        <taxon>Fungi</taxon>
        <taxon>Dikarya</taxon>
        <taxon>Basidiomycota</taxon>
        <taxon>Agaricomycotina</taxon>
        <taxon>Agaricomycetes</taxon>
        <taxon>Agaricomycetidae</taxon>
        <taxon>Agaricales</taxon>
        <taxon>Marasmiineae</taxon>
        <taxon>Omphalotaceae</taxon>
        <taxon>Gymnopus</taxon>
    </lineage>
</organism>
<feature type="domain" description="POP1 C-terminal" evidence="7">
    <location>
        <begin position="732"/>
        <end position="809"/>
    </location>
</feature>
<evidence type="ECO:0000256" key="3">
    <source>
        <dbReference type="ARBA" id="ARBA00023242"/>
    </source>
</evidence>
<dbReference type="InterPro" id="IPR039182">
    <property type="entry name" value="Pop1"/>
</dbReference>
<dbReference type="InterPro" id="IPR009723">
    <property type="entry name" value="Pop1_N"/>
</dbReference>
<feature type="domain" description="Pop1 N-terminal" evidence="5">
    <location>
        <begin position="75"/>
        <end position="137"/>
    </location>
</feature>
<evidence type="ECO:0000313" key="9">
    <source>
        <dbReference type="Proteomes" id="UP000799118"/>
    </source>
</evidence>
<evidence type="ECO:0000259" key="6">
    <source>
        <dbReference type="Pfam" id="PF08170"/>
    </source>
</evidence>
<comment type="subcellular location">
    <subcellularLocation>
        <location evidence="1">Nucleus</location>
    </subcellularLocation>
</comment>
<gene>
    <name evidence="8" type="ORF">BT96DRAFT_961049</name>
</gene>
<dbReference type="GO" id="GO:0000172">
    <property type="term" value="C:ribonuclease MRP complex"/>
    <property type="evidence" value="ECO:0007669"/>
    <property type="project" value="InterPro"/>
</dbReference>
<dbReference type="OrthoDB" id="442863at2759"/>
<dbReference type="InterPro" id="IPR055079">
    <property type="entry name" value="POP1_C"/>
</dbReference>
<feature type="domain" description="POPLD" evidence="6">
    <location>
        <begin position="507"/>
        <end position="589"/>
    </location>
</feature>